<dbReference type="PANTHER" id="PTHR43245:SF58">
    <property type="entry name" value="BLL5923 PROTEIN"/>
    <property type="match status" value="1"/>
</dbReference>
<dbReference type="EMBL" id="JAPMLD010000001">
    <property type="protein sequence ID" value="MDW4822500.1"/>
    <property type="molecule type" value="Genomic_DNA"/>
</dbReference>
<dbReference type="Pfam" id="PF01370">
    <property type="entry name" value="Epimerase"/>
    <property type="match status" value="1"/>
</dbReference>
<dbReference type="Proteomes" id="UP001259340">
    <property type="component" value="Unassembled WGS sequence"/>
</dbReference>
<keyword evidence="5" id="KW-1185">Reference proteome</keyword>
<reference evidence="2" key="2">
    <citation type="submission" date="2022-11" db="EMBL/GenBank/DDBJ databases">
        <title>Prophages regulate Shewanella fidelis motility and biofilm formation: implications for gut colonization dynamics in Ciona robusta.</title>
        <authorList>
            <person name="Natarajan O."/>
            <person name="Gibboney S.L."/>
            <person name="Young M.N."/>
            <person name="Lim S.J."/>
            <person name="Pluta N."/>
            <person name="Atkinson C.G.F."/>
            <person name="Leigh B.A."/>
            <person name="Liberti A."/>
            <person name="Kees E."/>
            <person name="Breitbart M."/>
            <person name="Gralnick J."/>
            <person name="Dishaw L.J."/>
        </authorList>
    </citation>
    <scope>NUCLEOTIDE SEQUENCE</scope>
    <source>
        <strain evidence="2">3313</strain>
    </source>
</reference>
<evidence type="ECO:0000259" key="1">
    <source>
        <dbReference type="Pfam" id="PF01370"/>
    </source>
</evidence>
<reference evidence="3 5" key="1">
    <citation type="journal article" date="2022" name="bioRxiv">
        <title>Prophages regulate Shewanella fidelis 3313 motility and biofilm formation: implications for gut colonization dynamics in Ciona robusta.</title>
        <authorList>
            <person name="Natarajan O."/>
            <person name="Gibboney S.L."/>
            <person name="Young M.N."/>
            <person name="Lim S.J."/>
            <person name="Pluta N."/>
            <person name="Atkinson C.G."/>
            <person name="Leigh B.A."/>
            <person name="Liberti A."/>
            <person name="Kees E.D."/>
            <person name="Breitbart M."/>
            <person name="Gralnick J.A."/>
            <person name="Dishaw L.J."/>
        </authorList>
    </citation>
    <scope>NUCLEOTIDE SEQUENCE [LARGE SCALE GENOMIC DNA]</scope>
    <source>
        <strain evidence="3 5">JG4066</strain>
    </source>
</reference>
<evidence type="ECO:0000313" key="3">
    <source>
        <dbReference type="EMBL" id="MDW4822500.1"/>
    </source>
</evidence>
<dbReference type="Gene3D" id="3.40.50.720">
    <property type="entry name" value="NAD(P)-binding Rossmann-like Domain"/>
    <property type="match status" value="1"/>
</dbReference>
<evidence type="ECO:0000313" key="4">
    <source>
        <dbReference type="Proteomes" id="UP001259340"/>
    </source>
</evidence>
<organism evidence="2 4">
    <name type="scientific">Shewanella fidelis</name>
    <dbReference type="NCBI Taxonomy" id="173509"/>
    <lineage>
        <taxon>Bacteria</taxon>
        <taxon>Pseudomonadati</taxon>
        <taxon>Pseudomonadota</taxon>
        <taxon>Gammaproteobacteria</taxon>
        <taxon>Alteromonadales</taxon>
        <taxon>Shewanellaceae</taxon>
        <taxon>Shewanella</taxon>
    </lineage>
</organism>
<dbReference type="RefSeq" id="WP_310655023.1">
    <property type="nucleotide sequence ID" value="NZ_JAPMLA010000008.1"/>
</dbReference>
<comment type="caution">
    <text evidence="2">The sequence shown here is derived from an EMBL/GenBank/DDBJ whole genome shotgun (WGS) entry which is preliminary data.</text>
</comment>
<dbReference type="InterPro" id="IPR050177">
    <property type="entry name" value="Lipid_A_modif_metabolic_enz"/>
</dbReference>
<feature type="domain" description="NAD-dependent epimerase/dehydratase" evidence="1">
    <location>
        <begin position="3"/>
        <end position="214"/>
    </location>
</feature>
<dbReference type="InterPro" id="IPR036291">
    <property type="entry name" value="NAD(P)-bd_dom_sf"/>
</dbReference>
<dbReference type="AlphaFoldDB" id="A0AAW8NRQ8"/>
<proteinExistence type="predicted"/>
<dbReference type="EMBL" id="JAPMLE010000001">
    <property type="protein sequence ID" value="MDR8524418.1"/>
    <property type="molecule type" value="Genomic_DNA"/>
</dbReference>
<dbReference type="InterPro" id="IPR001509">
    <property type="entry name" value="Epimerase_deHydtase"/>
</dbReference>
<protein>
    <submittedName>
        <fullName evidence="2">NAD-dependent epimerase/dehydratase family protein</fullName>
    </submittedName>
</protein>
<dbReference type="SUPFAM" id="SSF51735">
    <property type="entry name" value="NAD(P)-binding Rossmann-fold domains"/>
    <property type="match status" value="1"/>
</dbReference>
<name>A0AAW8NRQ8_9GAMM</name>
<dbReference type="PANTHER" id="PTHR43245">
    <property type="entry name" value="BIFUNCTIONAL POLYMYXIN RESISTANCE PROTEIN ARNA"/>
    <property type="match status" value="1"/>
</dbReference>
<evidence type="ECO:0000313" key="2">
    <source>
        <dbReference type="EMBL" id="MDR8524418.1"/>
    </source>
</evidence>
<gene>
    <name evidence="2" type="ORF">OS133_12360</name>
    <name evidence="3" type="ORF">OS134_00220</name>
</gene>
<evidence type="ECO:0000313" key="5">
    <source>
        <dbReference type="Proteomes" id="UP001271263"/>
    </source>
</evidence>
<sequence length="305" mass="33577">MKVLITGSKGFIGEYLTRELEKECELVLQARSRRENELKNFYEIDIDSKSNWRECLHGVDVIVHLASVAHNKSNDIEYIKEVNVNGTLNLAKQAVESGVKRFVFVSSIGVNGNSTSESVFLATSKANPHNCYAQSKHDAEIGLKNIGKDTGLEIVIVRPTLVYGPNAPGNFRLLTNLVKLAPFLPFGLARNMRDFIYVKNLTSLLVECAKHPNAPGSTFLASDGKAVSIKTFTNLMAKGLNKRIIQIPVPTSLMLFCSRLLGKVSIGQQLLGNLQVDSTNAQDILGWVPPFTMKQAMASLSENKK</sequence>
<dbReference type="Proteomes" id="UP001271263">
    <property type="component" value="Unassembled WGS sequence"/>
</dbReference>
<accession>A0AAW8NRQ8</accession>